<accession>A0A0D1I6R6</accession>
<dbReference type="EMBL" id="JXBC01000014">
    <property type="protein sequence ID" value="KIU04473.1"/>
    <property type="molecule type" value="Genomic_DNA"/>
</dbReference>
<dbReference type="Proteomes" id="UP000032247">
    <property type="component" value="Unassembled WGS sequence"/>
</dbReference>
<dbReference type="RefSeq" id="WP_043859070.1">
    <property type="nucleotide sequence ID" value="NZ_CP061871.1"/>
</dbReference>
<evidence type="ECO:0000313" key="1">
    <source>
        <dbReference type="EMBL" id="KIU04473.1"/>
    </source>
</evidence>
<dbReference type="AlphaFoldDB" id="A0A0D1I6R6"/>
<evidence type="ECO:0000313" key="2">
    <source>
        <dbReference type="Proteomes" id="UP000032247"/>
    </source>
</evidence>
<dbReference type="PATRIC" id="fig|1423.173.peg.4928"/>
<sequence>MKDLKSLKNEIIEEGYNFTENPMEALYILSDGTMISGDFDCGIRGTDHRMIDSVVEGSDRYDESKFWDIVHYELQLVRTVPETKIALIGTKQILTADQKRIISDAGYKIEKY</sequence>
<name>A0A0D1I6R6_BACIU</name>
<proteinExistence type="predicted"/>
<comment type="caution">
    <text evidence="1">The sequence shown here is derived from an EMBL/GenBank/DDBJ whole genome shotgun (WGS) entry which is preliminary data.</text>
</comment>
<protein>
    <submittedName>
        <fullName evidence="1">Uncharacterized protein</fullName>
    </submittedName>
</protein>
<dbReference type="GeneID" id="39574356"/>
<gene>
    <name evidence="1" type="ORF">SC09_contig8orf00126</name>
</gene>
<reference evidence="1 2" key="1">
    <citation type="submission" date="2014-12" db="EMBL/GenBank/DDBJ databases">
        <title>Comparative genome analysis of Bacillus coagulans HM-08, Clostridium butyricum HM-68, Bacillus subtilis HM-66 and Bacillus licheniformis BL-09.</title>
        <authorList>
            <person name="Zhang H."/>
        </authorList>
    </citation>
    <scope>NUCLEOTIDE SEQUENCE [LARGE SCALE GENOMIC DNA]</scope>
    <source>
        <strain evidence="1 2">HM-66</strain>
    </source>
</reference>
<organism evidence="1 2">
    <name type="scientific">Bacillus subtilis</name>
    <dbReference type="NCBI Taxonomy" id="1423"/>
    <lineage>
        <taxon>Bacteria</taxon>
        <taxon>Bacillati</taxon>
        <taxon>Bacillota</taxon>
        <taxon>Bacilli</taxon>
        <taxon>Bacillales</taxon>
        <taxon>Bacillaceae</taxon>
        <taxon>Bacillus</taxon>
    </lineage>
</organism>